<organism evidence="12 13">
    <name type="scientific">Halorhodospira halochloris</name>
    <name type="common">Ectothiorhodospira halochloris</name>
    <dbReference type="NCBI Taxonomy" id="1052"/>
    <lineage>
        <taxon>Bacteria</taxon>
        <taxon>Pseudomonadati</taxon>
        <taxon>Pseudomonadota</taxon>
        <taxon>Gammaproteobacteria</taxon>
        <taxon>Chromatiales</taxon>
        <taxon>Ectothiorhodospiraceae</taxon>
        <taxon>Halorhodospira</taxon>
    </lineage>
</organism>
<keyword evidence="3 9" id="KW-1133">Transmembrane helix</keyword>
<comment type="subcellular location">
    <subcellularLocation>
        <location evidence="1">Membrane</location>
        <topology evidence="1">Multi-pass membrane protein</topology>
    </subcellularLocation>
</comment>
<dbReference type="InterPro" id="IPR003660">
    <property type="entry name" value="HAMP_dom"/>
</dbReference>
<keyword evidence="4 9" id="KW-0472">Membrane</keyword>
<dbReference type="GO" id="GO:0007165">
    <property type="term" value="P:signal transduction"/>
    <property type="evidence" value="ECO:0007669"/>
    <property type="project" value="UniProtKB-KW"/>
</dbReference>
<dbReference type="Proteomes" id="UP000218890">
    <property type="component" value="Chromosome"/>
</dbReference>
<feature type="transmembrane region" description="Helical" evidence="9">
    <location>
        <begin position="303"/>
        <end position="323"/>
    </location>
</feature>
<evidence type="ECO:0000313" key="12">
    <source>
        <dbReference type="EMBL" id="BAU57960.1"/>
    </source>
</evidence>
<dbReference type="CDD" id="cd06225">
    <property type="entry name" value="HAMP"/>
    <property type="match status" value="1"/>
</dbReference>
<evidence type="ECO:0000259" key="10">
    <source>
        <dbReference type="PROSITE" id="PS50111"/>
    </source>
</evidence>
<dbReference type="PROSITE" id="PS50885">
    <property type="entry name" value="HAMP"/>
    <property type="match status" value="1"/>
</dbReference>
<evidence type="ECO:0000256" key="4">
    <source>
        <dbReference type="ARBA" id="ARBA00023136"/>
    </source>
</evidence>
<dbReference type="PROSITE" id="PS50111">
    <property type="entry name" value="CHEMOTAXIS_TRANSDUC_2"/>
    <property type="match status" value="1"/>
</dbReference>
<feature type="coiled-coil region" evidence="8">
    <location>
        <begin position="460"/>
        <end position="487"/>
    </location>
</feature>
<dbReference type="SUPFAM" id="SSF58104">
    <property type="entry name" value="Methyl-accepting chemotaxis protein (MCP) signaling domain"/>
    <property type="match status" value="1"/>
</dbReference>
<evidence type="ECO:0000256" key="8">
    <source>
        <dbReference type="SAM" id="Coils"/>
    </source>
</evidence>
<dbReference type="Pfam" id="PF00672">
    <property type="entry name" value="HAMP"/>
    <property type="match status" value="1"/>
</dbReference>
<name>A0A0X8X9E4_HALHR</name>
<dbReference type="OrthoDB" id="2489132at2"/>
<feature type="domain" description="Methyl-accepting transducer" evidence="10">
    <location>
        <begin position="375"/>
        <end position="618"/>
    </location>
</feature>
<evidence type="ECO:0000256" key="5">
    <source>
        <dbReference type="ARBA" id="ARBA00023224"/>
    </source>
</evidence>
<feature type="transmembrane region" description="Helical" evidence="9">
    <location>
        <begin position="15"/>
        <end position="33"/>
    </location>
</feature>
<dbReference type="GO" id="GO:0006935">
    <property type="term" value="P:chemotaxis"/>
    <property type="evidence" value="ECO:0007669"/>
    <property type="project" value="UniProtKB-ARBA"/>
</dbReference>
<dbReference type="PANTHER" id="PTHR32089">
    <property type="entry name" value="METHYL-ACCEPTING CHEMOTAXIS PROTEIN MCPB"/>
    <property type="match status" value="1"/>
</dbReference>
<evidence type="ECO:0000313" key="13">
    <source>
        <dbReference type="Proteomes" id="UP000218890"/>
    </source>
</evidence>
<keyword evidence="5 7" id="KW-0807">Transducer</keyword>
<evidence type="ECO:0000256" key="6">
    <source>
        <dbReference type="ARBA" id="ARBA00029447"/>
    </source>
</evidence>
<dbReference type="PANTHER" id="PTHR32089:SF119">
    <property type="entry name" value="METHYL-ACCEPTING CHEMOTAXIS PROTEIN CTPL"/>
    <property type="match status" value="1"/>
</dbReference>
<evidence type="ECO:0000259" key="11">
    <source>
        <dbReference type="PROSITE" id="PS50885"/>
    </source>
</evidence>
<comment type="similarity">
    <text evidence="6">Belongs to the methyl-accepting chemotaxis (MCP) protein family.</text>
</comment>
<evidence type="ECO:0000256" key="3">
    <source>
        <dbReference type="ARBA" id="ARBA00022989"/>
    </source>
</evidence>
<dbReference type="SMART" id="SM00304">
    <property type="entry name" value="HAMP"/>
    <property type="match status" value="2"/>
</dbReference>
<sequence>MMTNMWHRIALRSRIFFVISILLVIILTALVVLQSKLTARDRLEHLEHTQLPASLQGIAAQIQSEISPSIARSGALAENTFILDWIRDGAPQDRLPVIKEAMREAYKSIDFSGVFMAINAENQLYFIFYQDEELQMREMSAENPDDEWYYAFVKSGADFELNLDTNEFAGDDLLMFVNYRSAEESENNRPLNVAGGAINMATIAGMIREHRIAERGQTMLVDADGIVDMHPDLDLVGQLDLSQREGSDTLFGHRDQAGNILEVEWEESERFVGSVWIPELQRYLVSEVPTEEIQEQISANQRVTFAAGGALLLISVILLHPLIGTLVAPLGNLRKQVNTIADDLDLRKDLHTRDQAEIGELSSQLNHFLERLREVLVDIQAASDEIDGISRQLSDGARRTDESLESHHQALDQVNASVSDIADRVAETAQQARDASGASNEGSALLENLESGMVTSYKEVKELDEAMRSAQSHMDTLNKQIDQVVEAMKTIDTITEQTEILALNASIEAARAGNTGRGFSVVADEVKALASRTQLSTAEVNQVIADLREANAVMVEQMAQSADKSHKAVDWLQQAQEHLQSLNLRFNDILSQNDSIAAAAASQEQEVQQIHRGLQEIAEQGHYSGEIAARAREASESLGERIASFRERVRAFKSY</sequence>
<accession>A0A0X8X9E4</accession>
<evidence type="ECO:0000256" key="2">
    <source>
        <dbReference type="ARBA" id="ARBA00022692"/>
    </source>
</evidence>
<keyword evidence="13" id="KW-1185">Reference proteome</keyword>
<dbReference type="RefSeq" id="WP_096409314.1">
    <property type="nucleotide sequence ID" value="NZ_AP017372.2"/>
</dbReference>
<dbReference type="InterPro" id="IPR004089">
    <property type="entry name" value="MCPsignal_dom"/>
</dbReference>
<dbReference type="GO" id="GO:0016020">
    <property type="term" value="C:membrane"/>
    <property type="evidence" value="ECO:0007669"/>
    <property type="project" value="UniProtKB-SubCell"/>
</dbReference>
<keyword evidence="8" id="KW-0175">Coiled coil</keyword>
<dbReference type="Gene3D" id="3.30.450.20">
    <property type="entry name" value="PAS domain"/>
    <property type="match status" value="1"/>
</dbReference>
<protein>
    <submittedName>
        <fullName evidence="12">Methyl-accepting chemotaxis protein</fullName>
    </submittedName>
</protein>
<evidence type="ECO:0000256" key="7">
    <source>
        <dbReference type="PROSITE-ProRule" id="PRU00284"/>
    </source>
</evidence>
<dbReference type="AlphaFoldDB" id="A0A0X8X9E4"/>
<proteinExistence type="inferred from homology"/>
<reference evidence="12" key="1">
    <citation type="submission" date="2016-02" db="EMBL/GenBank/DDBJ databases">
        <title>Halorhodospira halochloris DSM-1059 complete genome, version 2.</title>
        <authorList>
            <person name="Tsukatani Y."/>
        </authorList>
    </citation>
    <scope>NUCLEOTIDE SEQUENCE</scope>
    <source>
        <strain evidence="12">DSM 1059</strain>
    </source>
</reference>
<dbReference type="SMART" id="SM00283">
    <property type="entry name" value="MA"/>
    <property type="match status" value="1"/>
</dbReference>
<dbReference type="EMBL" id="AP017372">
    <property type="protein sequence ID" value="BAU57960.1"/>
    <property type="molecule type" value="Genomic_DNA"/>
</dbReference>
<dbReference type="KEGG" id="hhk:HH1059_12550"/>
<keyword evidence="2 9" id="KW-0812">Transmembrane</keyword>
<evidence type="ECO:0000256" key="9">
    <source>
        <dbReference type="SAM" id="Phobius"/>
    </source>
</evidence>
<gene>
    <name evidence="12" type="ORF">HH1059_12550</name>
</gene>
<dbReference type="Gene3D" id="1.10.287.950">
    <property type="entry name" value="Methyl-accepting chemotaxis protein"/>
    <property type="match status" value="1"/>
</dbReference>
<feature type="domain" description="HAMP" evidence="11">
    <location>
        <begin position="324"/>
        <end position="377"/>
    </location>
</feature>
<evidence type="ECO:0000256" key="1">
    <source>
        <dbReference type="ARBA" id="ARBA00004141"/>
    </source>
</evidence>
<dbReference type="Pfam" id="PF00015">
    <property type="entry name" value="MCPsignal"/>
    <property type="match status" value="1"/>
</dbReference>